<gene>
    <name evidence="1" type="ORF">Lalb_Chr17g0343791</name>
</gene>
<evidence type="ECO:0000313" key="1">
    <source>
        <dbReference type="EMBL" id="KAE9595914.1"/>
    </source>
</evidence>
<dbReference type="AlphaFoldDB" id="A0A6A4P684"/>
<organism evidence="1 2">
    <name type="scientific">Lupinus albus</name>
    <name type="common">White lupine</name>
    <name type="synonym">Lupinus termis</name>
    <dbReference type="NCBI Taxonomy" id="3870"/>
    <lineage>
        <taxon>Eukaryota</taxon>
        <taxon>Viridiplantae</taxon>
        <taxon>Streptophyta</taxon>
        <taxon>Embryophyta</taxon>
        <taxon>Tracheophyta</taxon>
        <taxon>Spermatophyta</taxon>
        <taxon>Magnoliopsida</taxon>
        <taxon>eudicotyledons</taxon>
        <taxon>Gunneridae</taxon>
        <taxon>Pentapetalae</taxon>
        <taxon>rosids</taxon>
        <taxon>fabids</taxon>
        <taxon>Fabales</taxon>
        <taxon>Fabaceae</taxon>
        <taxon>Papilionoideae</taxon>
        <taxon>50 kb inversion clade</taxon>
        <taxon>genistoids sensu lato</taxon>
        <taxon>core genistoids</taxon>
        <taxon>Genisteae</taxon>
        <taxon>Lupinus</taxon>
    </lineage>
</organism>
<comment type="caution">
    <text evidence="1">The sequence shown here is derived from an EMBL/GenBank/DDBJ whole genome shotgun (WGS) entry which is preliminary data.</text>
</comment>
<dbReference type="Proteomes" id="UP000447434">
    <property type="component" value="Chromosome 17"/>
</dbReference>
<accession>A0A6A4P684</accession>
<proteinExistence type="predicted"/>
<sequence>MRSIFLIWTDFSALFCNKIQRWESTVYNIISLLQKYNSITYISITPPSHLNHTKEK</sequence>
<name>A0A6A4P684_LUPAL</name>
<evidence type="ECO:0000313" key="2">
    <source>
        <dbReference type="Proteomes" id="UP000447434"/>
    </source>
</evidence>
<protein>
    <submittedName>
        <fullName evidence="1">Uncharacterized protein</fullName>
    </submittedName>
</protein>
<dbReference type="EMBL" id="WOCE01000017">
    <property type="protein sequence ID" value="KAE9595914.1"/>
    <property type="molecule type" value="Genomic_DNA"/>
</dbReference>
<reference evidence="2" key="1">
    <citation type="journal article" date="2020" name="Nat. Commun.">
        <title>Genome sequence of the cluster root forming white lupin.</title>
        <authorList>
            <person name="Hufnagel B."/>
            <person name="Marques A."/>
            <person name="Soriano A."/>
            <person name="Marques L."/>
            <person name="Divol F."/>
            <person name="Doumas P."/>
            <person name="Sallet E."/>
            <person name="Mancinotti D."/>
            <person name="Carrere S."/>
            <person name="Marande W."/>
            <person name="Arribat S."/>
            <person name="Keller J."/>
            <person name="Huneau C."/>
            <person name="Blein T."/>
            <person name="Aime D."/>
            <person name="Laguerre M."/>
            <person name="Taylor J."/>
            <person name="Schubert V."/>
            <person name="Nelson M."/>
            <person name="Geu-Flores F."/>
            <person name="Crespi M."/>
            <person name="Gallardo-Guerrero K."/>
            <person name="Delaux P.-M."/>
            <person name="Salse J."/>
            <person name="Berges H."/>
            <person name="Guyot R."/>
            <person name="Gouzy J."/>
            <person name="Peret B."/>
        </authorList>
    </citation>
    <scope>NUCLEOTIDE SEQUENCE [LARGE SCALE GENOMIC DNA]</scope>
    <source>
        <strain evidence="2">cv. Amiga</strain>
    </source>
</reference>
<keyword evidence="2" id="KW-1185">Reference proteome</keyword>